<evidence type="ECO:0000256" key="1">
    <source>
        <dbReference type="SAM" id="MobiDB-lite"/>
    </source>
</evidence>
<evidence type="ECO:0000313" key="2">
    <source>
        <dbReference type="EMBL" id="GBN34301.1"/>
    </source>
</evidence>
<protein>
    <recommendedName>
        <fullName evidence="5">DUF5641 domain-containing protein</fullName>
    </recommendedName>
</protein>
<reference evidence="2 4" key="1">
    <citation type="journal article" date="2019" name="Sci. Rep.">
        <title>Orb-weaving spider Araneus ventricosus genome elucidates the spidroin gene catalogue.</title>
        <authorList>
            <person name="Kono N."/>
            <person name="Nakamura H."/>
            <person name="Ohtoshi R."/>
            <person name="Moran D.A.P."/>
            <person name="Shinohara A."/>
            <person name="Yoshida Y."/>
            <person name="Fujiwara M."/>
            <person name="Mori M."/>
            <person name="Tomita M."/>
            <person name="Arakawa K."/>
        </authorList>
    </citation>
    <scope>NUCLEOTIDE SEQUENCE [LARGE SCALE GENOMIC DNA]</scope>
</reference>
<evidence type="ECO:0008006" key="5">
    <source>
        <dbReference type="Google" id="ProtNLM"/>
    </source>
</evidence>
<keyword evidence="4" id="KW-1185">Reference proteome</keyword>
<accession>A0A4Y2N4L6</accession>
<evidence type="ECO:0000313" key="4">
    <source>
        <dbReference type="Proteomes" id="UP000499080"/>
    </source>
</evidence>
<evidence type="ECO:0000313" key="3">
    <source>
        <dbReference type="EMBL" id="GBN34531.1"/>
    </source>
</evidence>
<feature type="region of interest" description="Disordered" evidence="1">
    <location>
        <begin position="1"/>
        <end position="82"/>
    </location>
</feature>
<dbReference type="EMBL" id="BGPR01008511">
    <property type="protein sequence ID" value="GBN34301.1"/>
    <property type="molecule type" value="Genomic_DNA"/>
</dbReference>
<comment type="caution">
    <text evidence="2">The sequence shown here is derived from an EMBL/GenBank/DDBJ whole genome shotgun (WGS) entry which is preliminary data.</text>
</comment>
<sequence length="110" mass="11932">MRPRWPSGKVSALGRRVPGSKPDSTEDPSCIGPVARQIIRRGERSSRWSGVEVWRGGASSGDEDGSKLRGTSQNSPRVASKRDVNIPNIGLSYLVSLGSEVDFIQIENLI</sequence>
<dbReference type="AlphaFoldDB" id="A0A4Y2N4L6"/>
<name>A0A4Y2N4L6_ARAVE</name>
<organism evidence="2 4">
    <name type="scientific">Araneus ventricosus</name>
    <name type="common">Orbweaver spider</name>
    <name type="synonym">Epeira ventricosa</name>
    <dbReference type="NCBI Taxonomy" id="182803"/>
    <lineage>
        <taxon>Eukaryota</taxon>
        <taxon>Metazoa</taxon>
        <taxon>Ecdysozoa</taxon>
        <taxon>Arthropoda</taxon>
        <taxon>Chelicerata</taxon>
        <taxon>Arachnida</taxon>
        <taxon>Araneae</taxon>
        <taxon>Araneomorphae</taxon>
        <taxon>Entelegynae</taxon>
        <taxon>Araneoidea</taxon>
        <taxon>Araneidae</taxon>
        <taxon>Araneus</taxon>
    </lineage>
</organism>
<dbReference type="Proteomes" id="UP000499080">
    <property type="component" value="Unassembled WGS sequence"/>
</dbReference>
<gene>
    <name evidence="3" type="ORF">AVEN_163358_1</name>
    <name evidence="2" type="ORF">AVEN_178241_1</name>
</gene>
<proteinExistence type="predicted"/>
<dbReference type="EMBL" id="BGPR01008556">
    <property type="protein sequence ID" value="GBN34531.1"/>
    <property type="molecule type" value="Genomic_DNA"/>
</dbReference>